<dbReference type="GO" id="GO:0008800">
    <property type="term" value="F:beta-lactamase activity"/>
    <property type="evidence" value="ECO:0007669"/>
    <property type="project" value="UniProtKB-UniRule"/>
</dbReference>
<comment type="similarity">
    <text evidence="3 9">Belongs to the class-D beta-lactamase family.</text>
</comment>
<dbReference type="GO" id="GO:0017001">
    <property type="term" value="P:antibiotic catabolic process"/>
    <property type="evidence" value="ECO:0007669"/>
    <property type="project" value="InterPro"/>
</dbReference>
<evidence type="ECO:0000256" key="3">
    <source>
        <dbReference type="ARBA" id="ARBA00007898"/>
    </source>
</evidence>
<dbReference type="GO" id="GO:0005886">
    <property type="term" value="C:plasma membrane"/>
    <property type="evidence" value="ECO:0007669"/>
    <property type="project" value="TreeGrafter"/>
</dbReference>
<evidence type="ECO:0000256" key="5">
    <source>
        <dbReference type="ARBA" id="ARBA00022729"/>
    </source>
</evidence>
<dbReference type="InterPro" id="IPR005311">
    <property type="entry name" value="PBP_dimer"/>
</dbReference>
<dbReference type="InterPro" id="IPR050515">
    <property type="entry name" value="Beta-lactam/transpept"/>
</dbReference>
<evidence type="ECO:0000256" key="4">
    <source>
        <dbReference type="ARBA" id="ARBA00012865"/>
    </source>
</evidence>
<dbReference type="Pfam" id="PF00905">
    <property type="entry name" value="Transpeptidase"/>
    <property type="match status" value="1"/>
</dbReference>
<organism evidence="14 15">
    <name type="scientific">Kocuria varians</name>
    <name type="common">Micrococcus varians</name>
    <dbReference type="NCBI Taxonomy" id="1272"/>
    <lineage>
        <taxon>Bacteria</taxon>
        <taxon>Bacillati</taxon>
        <taxon>Actinomycetota</taxon>
        <taxon>Actinomycetes</taxon>
        <taxon>Micrococcales</taxon>
        <taxon>Micrococcaceae</taxon>
        <taxon>Kocuria</taxon>
    </lineage>
</organism>
<dbReference type="PROSITE" id="PS00337">
    <property type="entry name" value="BETA_LACTAMASE_D"/>
    <property type="match status" value="1"/>
</dbReference>
<dbReference type="KEGG" id="kvr:CIB50_0000489"/>
<evidence type="ECO:0000256" key="6">
    <source>
        <dbReference type="ARBA" id="ARBA00022801"/>
    </source>
</evidence>
<dbReference type="Gene3D" id="3.90.1310.10">
    <property type="entry name" value="Penicillin-binding protein 2a (Domain 2)"/>
    <property type="match status" value="1"/>
</dbReference>
<keyword evidence="7" id="KW-0472">Membrane</keyword>
<dbReference type="InterPro" id="IPR002137">
    <property type="entry name" value="Beta-lactam_class-D_AS"/>
</dbReference>
<dbReference type="SUPFAM" id="SSF56519">
    <property type="entry name" value="Penicillin binding protein dimerisation domain"/>
    <property type="match status" value="1"/>
</dbReference>
<dbReference type="Proteomes" id="UP000216825">
    <property type="component" value="Chromosome"/>
</dbReference>
<feature type="region of interest" description="Disordered" evidence="10">
    <location>
        <begin position="539"/>
        <end position="572"/>
    </location>
</feature>
<reference evidence="14" key="1">
    <citation type="submission" date="2017-08" db="EMBL/GenBank/DDBJ databases">
        <authorList>
            <person name="Minaev M."/>
            <person name="Kurbakov K.A."/>
            <person name="Solodovnikova G.I."/>
            <person name="Kuznetsova O.A."/>
            <person name="Lisitsyn A.B."/>
        </authorList>
    </citation>
    <scope>NUCLEOTIDE SEQUENCE</scope>
    <source>
        <strain evidence="14">80</strain>
    </source>
</reference>
<dbReference type="GO" id="GO:0071972">
    <property type="term" value="F:peptidoglycan L,D-transpeptidase activity"/>
    <property type="evidence" value="ECO:0007669"/>
    <property type="project" value="TreeGrafter"/>
</dbReference>
<evidence type="ECO:0000256" key="8">
    <source>
        <dbReference type="ARBA" id="ARBA00023251"/>
    </source>
</evidence>
<evidence type="ECO:0000256" key="11">
    <source>
        <dbReference type="SAM" id="SignalP"/>
    </source>
</evidence>
<dbReference type="InterPro" id="IPR036138">
    <property type="entry name" value="PBP_dimer_sf"/>
</dbReference>
<reference evidence="14" key="2">
    <citation type="submission" date="2020-07" db="EMBL/GenBank/DDBJ databases">
        <title>Genome of starter culture bacteria Kocuria salsicia reveals its technological properties and safety for usage in meat industry.</title>
        <authorList>
            <person name="Michael M."/>
            <person name="Konstantin K."/>
            <person name="Evgenii K."/>
            <person name="Galina S."/>
            <person name="Oksana K."/>
            <person name="Andrei L."/>
        </authorList>
    </citation>
    <scope>NUCLEOTIDE SEQUENCE [LARGE SCALE GENOMIC DNA]</scope>
    <source>
        <strain evidence="14">80</strain>
    </source>
</reference>
<dbReference type="InterPro" id="IPR012338">
    <property type="entry name" value="Beta-lactam/transpept-like"/>
</dbReference>
<evidence type="ECO:0000259" key="12">
    <source>
        <dbReference type="Pfam" id="PF00905"/>
    </source>
</evidence>
<dbReference type="GO" id="GO:0046677">
    <property type="term" value="P:response to antibiotic"/>
    <property type="evidence" value="ECO:0007669"/>
    <property type="project" value="UniProtKB-UniRule"/>
</dbReference>
<protein>
    <recommendedName>
        <fullName evidence="4 9">Beta-lactamase</fullName>
        <ecNumber evidence="4 9">3.5.2.6</ecNumber>
    </recommendedName>
</protein>
<dbReference type="EMBL" id="CP059343">
    <property type="protein sequence ID" value="QMS55796.1"/>
    <property type="molecule type" value="Genomic_DNA"/>
</dbReference>
<evidence type="ECO:0000256" key="10">
    <source>
        <dbReference type="SAM" id="MobiDB-lite"/>
    </source>
</evidence>
<dbReference type="PANTHER" id="PTHR30627">
    <property type="entry name" value="PEPTIDOGLYCAN D,D-TRANSPEPTIDASE"/>
    <property type="match status" value="1"/>
</dbReference>
<keyword evidence="8 9" id="KW-0046">Antibiotic resistance</keyword>
<keyword evidence="6 9" id="KW-0378">Hydrolase</keyword>
<feature type="domain" description="Penicillin-binding protein transpeptidase" evidence="12">
    <location>
        <begin position="360"/>
        <end position="643"/>
    </location>
</feature>
<keyword evidence="5 11" id="KW-0732">Signal</keyword>
<feature type="chain" id="PRO_5038555433" description="Beta-lactamase" evidence="11">
    <location>
        <begin position="29"/>
        <end position="656"/>
    </location>
</feature>
<dbReference type="AlphaFoldDB" id="A0A7D7PXX9"/>
<proteinExistence type="inferred from homology"/>
<feature type="signal peptide" evidence="11">
    <location>
        <begin position="1"/>
        <end position="28"/>
    </location>
</feature>
<evidence type="ECO:0000256" key="7">
    <source>
        <dbReference type="ARBA" id="ARBA00023136"/>
    </source>
</evidence>
<accession>A0A7D7PXX9</accession>
<dbReference type="GO" id="GO:0071555">
    <property type="term" value="P:cell wall organization"/>
    <property type="evidence" value="ECO:0007669"/>
    <property type="project" value="TreeGrafter"/>
</dbReference>
<dbReference type="GO" id="GO:0008658">
    <property type="term" value="F:penicillin binding"/>
    <property type="evidence" value="ECO:0007669"/>
    <property type="project" value="InterPro"/>
</dbReference>
<gene>
    <name evidence="14" type="primary">pbp</name>
    <name evidence="14" type="ORF">CIB50_0000489</name>
</gene>
<comment type="similarity">
    <text evidence="2">Belongs to the transpeptidase family.</text>
</comment>
<evidence type="ECO:0000256" key="2">
    <source>
        <dbReference type="ARBA" id="ARBA00007171"/>
    </source>
</evidence>
<dbReference type="EC" id="3.5.2.6" evidence="4 9"/>
<evidence type="ECO:0000256" key="9">
    <source>
        <dbReference type="RuleBase" id="RU361140"/>
    </source>
</evidence>
<dbReference type="PANTHER" id="PTHR30627:SF24">
    <property type="entry name" value="PENICILLIN-BINDING PROTEIN 4B"/>
    <property type="match status" value="1"/>
</dbReference>
<keyword evidence="15" id="KW-1185">Reference proteome</keyword>
<feature type="domain" description="Penicillin-binding protein dimerisation" evidence="13">
    <location>
        <begin position="150"/>
        <end position="309"/>
    </location>
</feature>
<comment type="catalytic activity">
    <reaction evidence="9">
        <text>a beta-lactam + H2O = a substituted beta-amino acid</text>
        <dbReference type="Rhea" id="RHEA:20401"/>
        <dbReference type="ChEBI" id="CHEBI:15377"/>
        <dbReference type="ChEBI" id="CHEBI:35627"/>
        <dbReference type="ChEBI" id="CHEBI:140347"/>
        <dbReference type="EC" id="3.5.2.6"/>
    </reaction>
</comment>
<name>A0A7D7PXX9_KOCVA</name>
<dbReference type="SUPFAM" id="SSF56601">
    <property type="entry name" value="beta-lactamase/transpeptidase-like"/>
    <property type="match status" value="1"/>
</dbReference>
<dbReference type="PROSITE" id="PS51257">
    <property type="entry name" value="PROKAR_LIPOPROTEIN"/>
    <property type="match status" value="1"/>
</dbReference>
<dbReference type="RefSeq" id="WP_179229816.1">
    <property type="nucleotide sequence ID" value="NZ_CP059343.1"/>
</dbReference>
<sequence>MLDPLARRTRRRTLVLGVVAALSLSGCAALQDDGARSAADDLARGLHSEDVSGLAFSNGPGEEVQTELERILRTTGGIEPDVTVTGTEVEGDTARAELSWRRDLPATDEDWTYSTDVDLTRSDGGWRSTWQPSVVEPGLNGNEGLRIRTVQPERGEILGANDVPLAMSQPVHRVGLDLRKVPAAQRADAATALAKAVDIDAETYRKAVAQASDDAWVEAVTLREEDFRALDAAQMKKIPGMQATEDTRVLGRSKGFAAETLGSVVEATAEDLENSDGALTRGAWIGRGGLQQEHEASLRGAPGVVVDRVGTNPDGSLEPGQVHQLVAHAPRAGEDLHTTLDATLQEAAQRALEDVDSPSSVVLVRPSDGAVLAVANGAGSKGYPTATLGQYAPGSTFKIATSLAMLRKGDSPDTTVDCPHTYAAEGTSVANFSGYPQQFEGRVPLRQAIAHSCNTAFAAQHGRVSQQNLAEAAESLGVGVDMTPGIPVFSGSIPSEEPAGEHVAAMFGQGRTLVSPFGMARFVASVQAGKLVQPTLLAGDEGAGSESAGDDEADDAAAAPAPRVPLTAGESSGLHTLMREVVASGHLEDLGSLSPDTAVGKTGTAEYGNEDPPRTHSWVIAGHEDLAAAVFVEDGNLGSITGTPIMLDVLRAAQGS</sequence>
<evidence type="ECO:0000256" key="1">
    <source>
        <dbReference type="ARBA" id="ARBA00004370"/>
    </source>
</evidence>
<evidence type="ECO:0000313" key="15">
    <source>
        <dbReference type="Proteomes" id="UP000216825"/>
    </source>
</evidence>
<dbReference type="Gene3D" id="3.40.710.10">
    <property type="entry name" value="DD-peptidase/beta-lactamase superfamily"/>
    <property type="match status" value="1"/>
</dbReference>
<feature type="region of interest" description="Disordered" evidence="10">
    <location>
        <begin position="588"/>
        <end position="616"/>
    </location>
</feature>
<evidence type="ECO:0000259" key="13">
    <source>
        <dbReference type="Pfam" id="PF03717"/>
    </source>
</evidence>
<dbReference type="InterPro" id="IPR001460">
    <property type="entry name" value="PCN-bd_Tpept"/>
</dbReference>
<dbReference type="Pfam" id="PF03717">
    <property type="entry name" value="PBP_dimer"/>
    <property type="match status" value="1"/>
</dbReference>
<evidence type="ECO:0000313" key="14">
    <source>
        <dbReference type="EMBL" id="QMS55796.1"/>
    </source>
</evidence>
<comment type="subcellular location">
    <subcellularLocation>
        <location evidence="1">Membrane</location>
    </subcellularLocation>
</comment>